<name>A0ABQ6FLF0_9CHLR</name>
<organism evidence="1 2">
    <name type="scientific">Dictyobacter halimunensis</name>
    <dbReference type="NCBI Taxonomy" id="3026934"/>
    <lineage>
        <taxon>Bacteria</taxon>
        <taxon>Bacillati</taxon>
        <taxon>Chloroflexota</taxon>
        <taxon>Ktedonobacteria</taxon>
        <taxon>Ktedonobacterales</taxon>
        <taxon>Dictyobacteraceae</taxon>
        <taxon>Dictyobacter</taxon>
    </lineage>
</organism>
<evidence type="ECO:0000313" key="2">
    <source>
        <dbReference type="Proteomes" id="UP001344906"/>
    </source>
</evidence>
<dbReference type="Gene3D" id="1.10.10.10">
    <property type="entry name" value="Winged helix-like DNA-binding domain superfamily/Winged helix DNA-binding domain"/>
    <property type="match status" value="1"/>
</dbReference>
<comment type="caution">
    <text evidence="1">The sequence shown here is derived from an EMBL/GenBank/DDBJ whole genome shotgun (WGS) entry which is preliminary data.</text>
</comment>
<dbReference type="RefSeq" id="WP_338246755.1">
    <property type="nucleotide sequence ID" value="NZ_BSRI01000001.1"/>
</dbReference>
<evidence type="ECO:0000313" key="1">
    <source>
        <dbReference type="EMBL" id="GLV53276.1"/>
    </source>
</evidence>
<sequence>MPSTRVLASELGPSHNTAALAYEMLLLEGYIENRVGDDTKVARLQPEQLFQNARHVGDRHTTDSSETPPVVLAQRAQLLIKAPSSETFTSLSNTATSVFRIGQPDVALGDVSPSVTLG</sequence>
<dbReference type="InterPro" id="IPR036390">
    <property type="entry name" value="WH_DNA-bd_sf"/>
</dbReference>
<dbReference type="Proteomes" id="UP001344906">
    <property type="component" value="Unassembled WGS sequence"/>
</dbReference>
<dbReference type="EMBL" id="BSRI01000001">
    <property type="protein sequence ID" value="GLV53276.1"/>
    <property type="molecule type" value="Genomic_DNA"/>
</dbReference>
<gene>
    <name evidence="1" type="ORF">KDH_01310</name>
</gene>
<protein>
    <submittedName>
        <fullName evidence="1">Uncharacterized protein</fullName>
    </submittedName>
</protein>
<proteinExistence type="predicted"/>
<dbReference type="SUPFAM" id="SSF46785">
    <property type="entry name" value="Winged helix' DNA-binding domain"/>
    <property type="match status" value="1"/>
</dbReference>
<accession>A0ABQ6FLF0</accession>
<dbReference type="InterPro" id="IPR036388">
    <property type="entry name" value="WH-like_DNA-bd_sf"/>
</dbReference>
<keyword evidence="2" id="KW-1185">Reference proteome</keyword>
<reference evidence="1 2" key="1">
    <citation type="submission" date="2023-02" db="EMBL/GenBank/DDBJ databases">
        <title>Dictyobacter halimunensis sp. nov., a new member of the class Ktedonobacteria from forest soil in a geothermal area.</title>
        <authorList>
            <person name="Rachmania M.K."/>
            <person name="Ningsih F."/>
            <person name="Sakai Y."/>
            <person name="Yabe S."/>
            <person name="Yokota A."/>
            <person name="Sjamsuridzal W."/>
        </authorList>
    </citation>
    <scope>NUCLEOTIDE SEQUENCE [LARGE SCALE GENOMIC DNA]</scope>
    <source>
        <strain evidence="1 2">S3.2.2.5</strain>
    </source>
</reference>